<evidence type="ECO:0000313" key="3">
    <source>
        <dbReference type="EMBL" id="MDO6577522.1"/>
    </source>
</evidence>
<keyword evidence="3" id="KW-0489">Methyltransferase</keyword>
<reference evidence="2 4" key="1">
    <citation type="submission" date="2015-12" db="EMBL/GenBank/DDBJ databases">
        <title>Intraspecies pangenome expansion in the marine bacterium Alteromonas.</title>
        <authorList>
            <person name="Lopez-Perez M."/>
            <person name="Rodriguez-Valera F."/>
        </authorList>
    </citation>
    <scope>NUCLEOTIDE SEQUENCE [LARGE SCALE GENOMIC DNA]</scope>
    <source>
        <strain evidence="2 4">LMG 21861</strain>
    </source>
</reference>
<reference evidence="3" key="2">
    <citation type="submission" date="2023-07" db="EMBL/GenBank/DDBJ databases">
        <title>Genome content predicts the carbon catabolic preferences of heterotrophic bacteria.</title>
        <authorList>
            <person name="Gralka M."/>
        </authorList>
    </citation>
    <scope>NUCLEOTIDE SEQUENCE</scope>
    <source>
        <strain evidence="3">F2M12</strain>
    </source>
</reference>
<evidence type="ECO:0000313" key="2">
    <source>
        <dbReference type="EMBL" id="AMJ72872.1"/>
    </source>
</evidence>
<dbReference type="Pfam" id="PF13649">
    <property type="entry name" value="Methyltransf_25"/>
    <property type="match status" value="1"/>
</dbReference>
<feature type="domain" description="Methyltransferase" evidence="1">
    <location>
        <begin position="45"/>
        <end position="136"/>
    </location>
</feature>
<dbReference type="Proteomes" id="UP000056750">
    <property type="component" value="Chromosome"/>
</dbReference>
<accession>A0AAW7Z0J5</accession>
<gene>
    <name evidence="2" type="ORF">AVL57_02115</name>
    <name evidence="3" type="ORF">Q4527_08960</name>
</gene>
<dbReference type="SUPFAM" id="SSF53335">
    <property type="entry name" value="S-adenosyl-L-methionine-dependent methyltransferases"/>
    <property type="match status" value="1"/>
</dbReference>
<dbReference type="Proteomes" id="UP001170717">
    <property type="component" value="Unassembled WGS sequence"/>
</dbReference>
<dbReference type="InterPro" id="IPR041698">
    <property type="entry name" value="Methyltransf_25"/>
</dbReference>
<organism evidence="3 5">
    <name type="scientific">Alteromonas stellipolaris</name>
    <dbReference type="NCBI Taxonomy" id="233316"/>
    <lineage>
        <taxon>Bacteria</taxon>
        <taxon>Pseudomonadati</taxon>
        <taxon>Pseudomonadota</taxon>
        <taxon>Gammaproteobacteria</taxon>
        <taxon>Alteromonadales</taxon>
        <taxon>Alteromonadaceae</taxon>
        <taxon>Alteromonas/Salinimonas group</taxon>
        <taxon>Alteromonas</taxon>
    </lineage>
</organism>
<dbReference type="GO" id="GO:0008168">
    <property type="term" value="F:methyltransferase activity"/>
    <property type="evidence" value="ECO:0007669"/>
    <property type="project" value="UniProtKB-KW"/>
</dbReference>
<evidence type="ECO:0000313" key="5">
    <source>
        <dbReference type="Proteomes" id="UP001170717"/>
    </source>
</evidence>
<dbReference type="CDD" id="cd02440">
    <property type="entry name" value="AdoMet_MTases"/>
    <property type="match status" value="1"/>
</dbReference>
<dbReference type="AlphaFoldDB" id="A0AAW7Z0J5"/>
<sequence length="197" mass="21900">MKYNKHIAYYHQHASKLASQYTSVAFEDVHGEWLSHIPSPTHTTILDIGAGAGRDAKALANMGNHVTAIEPASALMQSGMAFTGESVTWIKDTLPLLTSQKKQHYGLILISAVWMHLTHVQQQQSLQRCSQLLFAEGHLVITLRHGEFDDERVANPVNVSDTIEFAKSCGLTLMHNIASSDKLHRQGVSWQTLIFTK</sequence>
<dbReference type="KEGG" id="asq:AVL57_02115"/>
<dbReference type="GO" id="GO:0032259">
    <property type="term" value="P:methylation"/>
    <property type="evidence" value="ECO:0007669"/>
    <property type="project" value="UniProtKB-KW"/>
</dbReference>
<dbReference type="EMBL" id="JAUOQI010000005">
    <property type="protein sequence ID" value="MDO6577522.1"/>
    <property type="molecule type" value="Genomic_DNA"/>
</dbReference>
<name>A0AAW7Z0J5_9ALTE</name>
<evidence type="ECO:0000313" key="4">
    <source>
        <dbReference type="Proteomes" id="UP000056750"/>
    </source>
</evidence>
<evidence type="ECO:0000259" key="1">
    <source>
        <dbReference type="Pfam" id="PF13649"/>
    </source>
</evidence>
<dbReference type="EMBL" id="CP013926">
    <property type="protein sequence ID" value="AMJ72872.1"/>
    <property type="molecule type" value="Genomic_DNA"/>
</dbReference>
<proteinExistence type="predicted"/>
<keyword evidence="4" id="KW-1185">Reference proteome</keyword>
<dbReference type="InterPro" id="IPR029063">
    <property type="entry name" value="SAM-dependent_MTases_sf"/>
</dbReference>
<dbReference type="Gene3D" id="3.40.50.150">
    <property type="entry name" value="Vaccinia Virus protein VP39"/>
    <property type="match status" value="1"/>
</dbReference>
<protein>
    <submittedName>
        <fullName evidence="3">Methyltransferase domain-containing protein</fullName>
    </submittedName>
</protein>
<keyword evidence="3" id="KW-0808">Transferase</keyword>
<dbReference type="RefSeq" id="WP_057794758.1">
    <property type="nucleotide sequence ID" value="NZ_CAXIBE010000043.1"/>
</dbReference>